<gene>
    <name evidence="1" type="ORF">GCM10010976_22400</name>
</gene>
<accession>A0A917GM79</accession>
<dbReference type="RefSeq" id="WP_188464791.1">
    <property type="nucleotide sequence ID" value="NZ_BMFQ01000002.1"/>
</dbReference>
<reference evidence="1" key="2">
    <citation type="submission" date="2020-09" db="EMBL/GenBank/DDBJ databases">
        <authorList>
            <person name="Sun Q."/>
            <person name="Zhou Y."/>
        </authorList>
    </citation>
    <scope>NUCLEOTIDE SEQUENCE</scope>
    <source>
        <strain evidence="1">CGMCC 1.12751</strain>
    </source>
</reference>
<comment type="caution">
    <text evidence="1">The sequence shown here is derived from an EMBL/GenBank/DDBJ whole genome shotgun (WGS) entry which is preliminary data.</text>
</comment>
<evidence type="ECO:0000313" key="2">
    <source>
        <dbReference type="Proteomes" id="UP000625976"/>
    </source>
</evidence>
<organism evidence="1 2">
    <name type="scientific">Bizionia arctica</name>
    <dbReference type="NCBI Taxonomy" id="1495645"/>
    <lineage>
        <taxon>Bacteria</taxon>
        <taxon>Pseudomonadati</taxon>
        <taxon>Bacteroidota</taxon>
        <taxon>Flavobacteriia</taxon>
        <taxon>Flavobacteriales</taxon>
        <taxon>Flavobacteriaceae</taxon>
        <taxon>Bizionia</taxon>
    </lineage>
</organism>
<protein>
    <submittedName>
        <fullName evidence="1">Uncharacterized protein</fullName>
    </submittedName>
</protein>
<dbReference type="EMBL" id="BMFQ01000002">
    <property type="protein sequence ID" value="GGG50730.1"/>
    <property type="molecule type" value="Genomic_DNA"/>
</dbReference>
<reference evidence="1" key="1">
    <citation type="journal article" date="2014" name="Int. J. Syst. Evol. Microbiol.">
        <title>Complete genome sequence of Corynebacterium casei LMG S-19264T (=DSM 44701T), isolated from a smear-ripened cheese.</title>
        <authorList>
            <consortium name="US DOE Joint Genome Institute (JGI-PGF)"/>
            <person name="Walter F."/>
            <person name="Albersmeier A."/>
            <person name="Kalinowski J."/>
            <person name="Ruckert C."/>
        </authorList>
    </citation>
    <scope>NUCLEOTIDE SEQUENCE</scope>
    <source>
        <strain evidence="1">CGMCC 1.12751</strain>
    </source>
</reference>
<name>A0A917GM79_9FLAO</name>
<proteinExistence type="predicted"/>
<evidence type="ECO:0000313" key="1">
    <source>
        <dbReference type="EMBL" id="GGG50730.1"/>
    </source>
</evidence>
<dbReference type="AlphaFoldDB" id="A0A917GM79"/>
<sequence>MKLLIYIYFISLFQINCKTDNKKINESETLDKNGIECTEKGCNGKYIGSEFINGKDIAHQFSNKMSNSVGKKLKELYHKKNYKKVDFTEIEMRTQGMGSGKVIYTLFIPFKSVDSKCEAYTSFDHVGGWNHKPSLERRKKELQNVTLKGHELNISNLKKTPEGLQEYWIQWKNKEIQSDCE</sequence>
<keyword evidence="2" id="KW-1185">Reference proteome</keyword>
<dbReference type="Proteomes" id="UP000625976">
    <property type="component" value="Unassembled WGS sequence"/>
</dbReference>